<dbReference type="PANTHER" id="PTHR44499">
    <property type="entry name" value="JOUBERIN"/>
    <property type="match status" value="1"/>
</dbReference>
<feature type="repeat" description="WD" evidence="1">
    <location>
        <begin position="530"/>
        <end position="564"/>
    </location>
</feature>
<keyword evidence="4" id="KW-1185">Reference proteome</keyword>
<dbReference type="InterPro" id="IPR001680">
    <property type="entry name" value="WD40_rpt"/>
</dbReference>
<gene>
    <name evidence="3" type="ORF">Pcinc_024064</name>
</gene>
<accession>A0AAE1KEX8</accession>
<feature type="region of interest" description="Disordered" evidence="2">
    <location>
        <begin position="102"/>
        <end position="183"/>
    </location>
</feature>
<dbReference type="PROSITE" id="PS50294">
    <property type="entry name" value="WD_REPEATS_REGION"/>
    <property type="match status" value="1"/>
</dbReference>
<feature type="compositionally biased region" description="Basic residues" evidence="2">
    <location>
        <begin position="989"/>
        <end position="998"/>
    </location>
</feature>
<feature type="region of interest" description="Disordered" evidence="2">
    <location>
        <begin position="441"/>
        <end position="461"/>
    </location>
</feature>
<comment type="caution">
    <text evidence="3">The sequence shown here is derived from an EMBL/GenBank/DDBJ whole genome shotgun (WGS) entry which is preliminary data.</text>
</comment>
<feature type="compositionally biased region" description="Polar residues" evidence="2">
    <location>
        <begin position="944"/>
        <end position="974"/>
    </location>
</feature>
<feature type="compositionally biased region" description="Basic residues" evidence="2">
    <location>
        <begin position="102"/>
        <end position="112"/>
    </location>
</feature>
<feature type="region of interest" description="Disordered" evidence="2">
    <location>
        <begin position="944"/>
        <end position="998"/>
    </location>
</feature>
<dbReference type="Pfam" id="PF00400">
    <property type="entry name" value="WD40"/>
    <property type="match status" value="4"/>
</dbReference>
<dbReference type="PANTHER" id="PTHR44499:SF1">
    <property type="entry name" value="JOUBERIN"/>
    <property type="match status" value="1"/>
</dbReference>
<organism evidence="3 4">
    <name type="scientific">Petrolisthes cinctipes</name>
    <name type="common">Flat porcelain crab</name>
    <dbReference type="NCBI Taxonomy" id="88211"/>
    <lineage>
        <taxon>Eukaryota</taxon>
        <taxon>Metazoa</taxon>
        <taxon>Ecdysozoa</taxon>
        <taxon>Arthropoda</taxon>
        <taxon>Crustacea</taxon>
        <taxon>Multicrustacea</taxon>
        <taxon>Malacostraca</taxon>
        <taxon>Eumalacostraca</taxon>
        <taxon>Eucarida</taxon>
        <taxon>Decapoda</taxon>
        <taxon>Pleocyemata</taxon>
        <taxon>Anomura</taxon>
        <taxon>Galatheoidea</taxon>
        <taxon>Porcellanidae</taxon>
        <taxon>Petrolisthes</taxon>
    </lineage>
</organism>
<evidence type="ECO:0000256" key="1">
    <source>
        <dbReference type="PROSITE-ProRule" id="PRU00221"/>
    </source>
</evidence>
<dbReference type="GO" id="GO:0044458">
    <property type="term" value="P:motile cilium assembly"/>
    <property type="evidence" value="ECO:0007669"/>
    <property type="project" value="TreeGrafter"/>
</dbReference>
<feature type="region of interest" description="Disordered" evidence="2">
    <location>
        <begin position="58"/>
        <end position="89"/>
    </location>
</feature>
<dbReference type="InterPro" id="IPR036322">
    <property type="entry name" value="WD40_repeat_dom_sf"/>
</dbReference>
<evidence type="ECO:0000313" key="3">
    <source>
        <dbReference type="EMBL" id="KAK3870728.1"/>
    </source>
</evidence>
<dbReference type="SUPFAM" id="SSF50978">
    <property type="entry name" value="WD40 repeat-like"/>
    <property type="match status" value="1"/>
</dbReference>
<evidence type="ECO:0008006" key="5">
    <source>
        <dbReference type="Google" id="ProtNLM"/>
    </source>
</evidence>
<dbReference type="PROSITE" id="PS50082">
    <property type="entry name" value="WD_REPEATS_2"/>
    <property type="match status" value="2"/>
</dbReference>
<reference evidence="3" key="1">
    <citation type="submission" date="2023-10" db="EMBL/GenBank/DDBJ databases">
        <title>Genome assemblies of two species of porcelain crab, Petrolisthes cinctipes and Petrolisthes manimaculis (Anomura: Porcellanidae).</title>
        <authorList>
            <person name="Angst P."/>
        </authorList>
    </citation>
    <scope>NUCLEOTIDE SEQUENCE</scope>
    <source>
        <strain evidence="3">PB745_01</strain>
        <tissue evidence="3">Gill</tissue>
    </source>
</reference>
<protein>
    <recommendedName>
        <fullName evidence="5">Jouberin-like</fullName>
    </recommendedName>
</protein>
<dbReference type="EMBL" id="JAWQEG010002617">
    <property type="protein sequence ID" value="KAK3870728.1"/>
    <property type="molecule type" value="Genomic_DNA"/>
</dbReference>
<keyword evidence="1" id="KW-0853">WD repeat</keyword>
<feature type="compositionally biased region" description="Basic residues" evidence="2">
    <location>
        <begin position="131"/>
        <end position="142"/>
    </location>
</feature>
<name>A0AAE1KEX8_PETCI</name>
<feature type="compositionally biased region" description="Polar residues" evidence="2">
    <location>
        <begin position="443"/>
        <end position="461"/>
    </location>
</feature>
<proteinExistence type="predicted"/>
<dbReference type="AlphaFoldDB" id="A0AAE1KEX8"/>
<feature type="compositionally biased region" description="Basic and acidic residues" evidence="2">
    <location>
        <begin position="113"/>
        <end position="130"/>
    </location>
</feature>
<dbReference type="GO" id="GO:0036064">
    <property type="term" value="C:ciliary basal body"/>
    <property type="evidence" value="ECO:0007669"/>
    <property type="project" value="TreeGrafter"/>
</dbReference>
<dbReference type="Gene3D" id="2.130.10.10">
    <property type="entry name" value="YVTN repeat-like/Quinoprotein amine dehydrogenase"/>
    <property type="match status" value="1"/>
</dbReference>
<feature type="compositionally biased region" description="Acidic residues" evidence="2">
    <location>
        <begin position="71"/>
        <end position="80"/>
    </location>
</feature>
<dbReference type="SMART" id="SM00320">
    <property type="entry name" value="WD40"/>
    <property type="match status" value="5"/>
</dbReference>
<dbReference type="InterPro" id="IPR052803">
    <property type="entry name" value="Cilium-Associated_Jouberin"/>
</dbReference>
<sequence length="998" mass="109806">MRGHVGDRFGLRCNRVQGVDCNREGDGALVEPSRSSSENYRYLCKRKSHTHHKIRMTVEDEEPLTGAEPGGELEAEEEREADNSSEKLNTLLTSALHKHAATKLAKKLKKNKKVELTSEDDTREKKERKDTKKKRKSTKSGGKKKDENVELQLINEAPGARKRSSLKNPHTPIKEENFGGGEEIGGYENQGEEGEEKVLEQNKSVGELTPTRQYLAAVSVPKKRSRTVPHTTGAVLGVTVHAADRFQGSPLLLPHPLVQVYVVEYETGSLLNKTSRDHRATSYYEAGRVDHILPIMTQPFHLSKARSVVCRWEEQLIINEPIHRFTSEEQPVMFFFQLMDFPGQAQGRSQAGWLTFAWAFLRVRGDNGRLNMGQRLRLQLWRPRRTSGVSLVDLYGWWKSGNRLKYPSTLYISLEEVTLPSCPTPALRSMLATQAEVGGDSVGTVQGSSSPASGCVPGSSSSQAKEVEVRWGRRPHQSCQLPVQIISRLPPAPRGNMVVRFSHNGLKLACGSHGPIRIFQIPGGNPDFTLQGHLGLVYDLCWGSSDNLLLSASADATARVWQLNPGTEEPFILTHPTFVYSAIFLPGGHVATGCYDHLVRVWCKKKGEYSRVQELAGHHGFITTLCLTNTNTQVLSGDSQGVIFVWALEGVNEEVSKGQRGGRRVKLLQQEQRVVLSELAGAPINTLVPLPGGTRLLVHSRDNHLRLVCTRNWTVTLRMSGAVNVRQQLRGCITPCGSWVLAGSEDGTLHAWHSDTGQAALPLLSFLPGTISCVDYHPHDHLAAVTFSTSDTPVLLLGPQDCTQDTSPANPADIMYSQGDGGVLLGMGASSWNTQSPQKLPGSPAAPQNVGHSYRTPTLSLTSHPLTLSQLGQSQVSSQHLSHSSHILHTQLSHTKQLTSTSIFSEEVVRWESDTRKLHYHKDSVLRKLDSVLKMVTLDPLNKSTADRLSSSPNPSTGATSSRNKVIAVPSTSGDVLFLSDPDTTPSKARARRHRVVK</sequence>
<evidence type="ECO:0000313" key="4">
    <source>
        <dbReference type="Proteomes" id="UP001286313"/>
    </source>
</evidence>
<dbReference type="InterPro" id="IPR015943">
    <property type="entry name" value="WD40/YVTN_repeat-like_dom_sf"/>
</dbReference>
<feature type="repeat" description="WD" evidence="1">
    <location>
        <begin position="615"/>
        <end position="656"/>
    </location>
</feature>
<evidence type="ECO:0000256" key="2">
    <source>
        <dbReference type="SAM" id="MobiDB-lite"/>
    </source>
</evidence>
<dbReference type="Proteomes" id="UP001286313">
    <property type="component" value="Unassembled WGS sequence"/>
</dbReference>